<dbReference type="Pfam" id="PF00103">
    <property type="entry name" value="Hormone_1"/>
    <property type="match status" value="1"/>
</dbReference>
<dbReference type="InterPro" id="IPR009079">
    <property type="entry name" value="4_helix_cytokine-like_core"/>
</dbReference>
<dbReference type="InterPro" id="IPR018116">
    <property type="entry name" value="Somatotropin_CS"/>
</dbReference>
<dbReference type="SUPFAM" id="SSF47266">
    <property type="entry name" value="4-helical cytokines"/>
    <property type="match status" value="1"/>
</dbReference>
<evidence type="ECO:0000256" key="1">
    <source>
        <dbReference type="ARBA" id="ARBA00004613"/>
    </source>
</evidence>
<dbReference type="GO" id="GO:0005615">
    <property type="term" value="C:extracellular space"/>
    <property type="evidence" value="ECO:0007669"/>
    <property type="project" value="TreeGrafter"/>
</dbReference>
<dbReference type="GO" id="GO:0005148">
    <property type="term" value="F:prolactin receptor binding"/>
    <property type="evidence" value="ECO:0007669"/>
    <property type="project" value="TreeGrafter"/>
</dbReference>
<dbReference type="PANTHER" id="PTHR11417">
    <property type="entry name" value="SOMATOTROPIN,PROLACTIN"/>
    <property type="match status" value="1"/>
</dbReference>
<accession>A0A1A6GCB3</accession>
<evidence type="ECO:0000256" key="2">
    <source>
        <dbReference type="ARBA" id="ARBA00008474"/>
    </source>
</evidence>
<keyword evidence="7" id="KW-1185">Reference proteome</keyword>
<comment type="similarity">
    <text evidence="2 5">Belongs to the somatotropin/prolactin family.</text>
</comment>
<evidence type="ECO:0000313" key="7">
    <source>
        <dbReference type="Proteomes" id="UP000092124"/>
    </source>
</evidence>
<keyword evidence="5" id="KW-0372">Hormone</keyword>
<dbReference type="GO" id="GO:1903489">
    <property type="term" value="P:positive regulation of lactation"/>
    <property type="evidence" value="ECO:0007669"/>
    <property type="project" value="TreeGrafter"/>
</dbReference>
<dbReference type="PRINTS" id="PR00836">
    <property type="entry name" value="SOMATOTROPIN"/>
</dbReference>
<evidence type="ECO:0000256" key="4">
    <source>
        <dbReference type="PIRSR" id="PIRSR601400-1"/>
    </source>
</evidence>
<dbReference type="OrthoDB" id="9946219at2759"/>
<dbReference type="GO" id="GO:0031667">
    <property type="term" value="P:response to nutrient levels"/>
    <property type="evidence" value="ECO:0007669"/>
    <property type="project" value="TreeGrafter"/>
</dbReference>
<dbReference type="InterPro" id="IPR001400">
    <property type="entry name" value="Somatotropin/Prolactin"/>
</dbReference>
<name>A0A1A6GCB3_NEOLE</name>
<protein>
    <submittedName>
        <fullName evidence="6">Uncharacterized protein</fullName>
    </submittedName>
</protein>
<sequence>VQPGGDQNDYAFWYDWSYLQSSDEDTRNIAFYNLGRCVRRDTYKVDNYLKVLKCRDVHGNNC</sequence>
<reference evidence="6 7" key="1">
    <citation type="submission" date="2016-06" db="EMBL/GenBank/DDBJ databases">
        <title>The Draft Genome Sequence and Annotation of the Desert Woodrat Neotoma lepida.</title>
        <authorList>
            <person name="Campbell M."/>
            <person name="Oakeson K.F."/>
            <person name="Yandell M."/>
            <person name="Halpert J.R."/>
            <person name="Dearing D."/>
        </authorList>
    </citation>
    <scope>NUCLEOTIDE SEQUENCE [LARGE SCALE GENOMIC DNA]</scope>
    <source>
        <strain evidence="6">417</strain>
        <tissue evidence="6">Liver</tissue>
    </source>
</reference>
<dbReference type="GO" id="GO:0046872">
    <property type="term" value="F:metal ion binding"/>
    <property type="evidence" value="ECO:0007669"/>
    <property type="project" value="UniProtKB-KW"/>
</dbReference>
<keyword evidence="4" id="KW-0862">Zinc</keyword>
<keyword evidence="3" id="KW-0964">Secreted</keyword>
<comment type="subcellular location">
    <subcellularLocation>
        <location evidence="1 5">Secreted</location>
    </subcellularLocation>
</comment>
<dbReference type="PANTHER" id="PTHR11417:SF37">
    <property type="entry name" value="PROLACTIN-3B1"/>
    <property type="match status" value="1"/>
</dbReference>
<dbReference type="GO" id="GO:0030879">
    <property type="term" value="P:mammary gland development"/>
    <property type="evidence" value="ECO:0007669"/>
    <property type="project" value="TreeGrafter"/>
</dbReference>
<gene>
    <name evidence="6" type="ORF">A6R68_08051</name>
</gene>
<feature type="binding site" evidence="4">
    <location>
        <position position="46"/>
    </location>
    <ligand>
        <name>Zn(2+)</name>
        <dbReference type="ChEBI" id="CHEBI:29105"/>
    </ligand>
</feature>
<dbReference type="STRING" id="56216.A0A1A6GCB3"/>
<dbReference type="GO" id="GO:0007565">
    <property type="term" value="P:female pregnancy"/>
    <property type="evidence" value="ECO:0007669"/>
    <property type="project" value="TreeGrafter"/>
</dbReference>
<dbReference type="GO" id="GO:0008284">
    <property type="term" value="P:positive regulation of cell population proliferation"/>
    <property type="evidence" value="ECO:0007669"/>
    <property type="project" value="TreeGrafter"/>
</dbReference>
<dbReference type="Proteomes" id="UP000092124">
    <property type="component" value="Unassembled WGS sequence"/>
</dbReference>
<evidence type="ECO:0000256" key="5">
    <source>
        <dbReference type="RuleBase" id="RU003618"/>
    </source>
</evidence>
<keyword evidence="4" id="KW-0479">Metal-binding</keyword>
<dbReference type="PROSITE" id="PS00338">
    <property type="entry name" value="SOMATOTROPIN_2"/>
    <property type="match status" value="1"/>
</dbReference>
<comment type="caution">
    <text evidence="6">The sequence shown here is derived from an EMBL/GenBank/DDBJ whole genome shotgun (WGS) entry which is preliminary data.</text>
</comment>
<dbReference type="Gene3D" id="1.20.1250.10">
    <property type="match status" value="1"/>
</dbReference>
<dbReference type="AlphaFoldDB" id="A0A1A6GCB3"/>
<feature type="non-terminal residue" evidence="6">
    <location>
        <position position="1"/>
    </location>
</feature>
<evidence type="ECO:0000313" key="6">
    <source>
        <dbReference type="EMBL" id="OBS63410.1"/>
    </source>
</evidence>
<dbReference type="GO" id="GO:0046427">
    <property type="term" value="P:positive regulation of receptor signaling pathway via JAK-STAT"/>
    <property type="evidence" value="ECO:0007669"/>
    <property type="project" value="TreeGrafter"/>
</dbReference>
<dbReference type="GO" id="GO:0005179">
    <property type="term" value="F:hormone activity"/>
    <property type="evidence" value="ECO:0007669"/>
    <property type="project" value="UniProtKB-KW"/>
</dbReference>
<proteinExistence type="inferred from homology"/>
<organism evidence="6 7">
    <name type="scientific">Neotoma lepida</name>
    <name type="common">Desert woodrat</name>
    <dbReference type="NCBI Taxonomy" id="56216"/>
    <lineage>
        <taxon>Eukaryota</taxon>
        <taxon>Metazoa</taxon>
        <taxon>Chordata</taxon>
        <taxon>Craniata</taxon>
        <taxon>Vertebrata</taxon>
        <taxon>Euteleostomi</taxon>
        <taxon>Mammalia</taxon>
        <taxon>Eutheria</taxon>
        <taxon>Euarchontoglires</taxon>
        <taxon>Glires</taxon>
        <taxon>Rodentia</taxon>
        <taxon>Myomorpha</taxon>
        <taxon>Muroidea</taxon>
        <taxon>Cricetidae</taxon>
        <taxon>Neotominae</taxon>
        <taxon>Neotoma</taxon>
    </lineage>
</organism>
<evidence type="ECO:0000256" key="3">
    <source>
        <dbReference type="ARBA" id="ARBA00022525"/>
    </source>
</evidence>
<dbReference type="EMBL" id="LZPO01100010">
    <property type="protein sequence ID" value="OBS63410.1"/>
    <property type="molecule type" value="Genomic_DNA"/>
</dbReference>